<dbReference type="SMART" id="SM00822">
    <property type="entry name" value="PKS_KR"/>
    <property type="match status" value="1"/>
</dbReference>
<proteinExistence type="inferred from homology"/>
<sequence length="254" mass="26817">MFDDLAGKVAVVSGGARGLGYEMASALASQGCQIALLDLLDASDSATKLAQQYDVQTTSAHCDVTDPESVAAAVESAVDALGTPQVLVNAAGIAVHKDALELAPDEWRRVIDINLNGLFFVSQAVGRQVVDAGGTASFINIASMSAFAVNIPQRQASYNASKAGVEQLTRSLAIEWIDKGIRVNAISPGYFRSQMTAQFIDDNPDMGKFWIERIPAGRMGEPEDLDGVTVFLASDASKYVVGEVIVIDGGYTIV</sequence>
<reference evidence="4 5" key="1">
    <citation type="submission" date="2020-05" db="EMBL/GenBank/DDBJ databases">
        <title>Nakamurella sp. DB0629 isolated from air conditioner.</title>
        <authorList>
            <person name="Kim D.H."/>
            <person name="Kim D.-U."/>
        </authorList>
    </citation>
    <scope>NUCLEOTIDE SEQUENCE [LARGE SCALE GENOMIC DNA]</scope>
    <source>
        <strain evidence="4 5">DB0629</strain>
    </source>
</reference>
<dbReference type="EMBL" id="JABEND010000007">
    <property type="protein sequence ID" value="NNG36519.1"/>
    <property type="molecule type" value="Genomic_DNA"/>
</dbReference>
<dbReference type="AlphaFoldDB" id="A0A849A7J8"/>
<feature type="domain" description="Ketoreductase" evidence="3">
    <location>
        <begin position="8"/>
        <end position="189"/>
    </location>
</feature>
<dbReference type="GO" id="GO:0005975">
    <property type="term" value="P:carbohydrate metabolic process"/>
    <property type="evidence" value="ECO:0007669"/>
    <property type="project" value="UniProtKB-ARBA"/>
</dbReference>
<dbReference type="InterPro" id="IPR002347">
    <property type="entry name" value="SDR_fam"/>
</dbReference>
<evidence type="ECO:0000256" key="2">
    <source>
        <dbReference type="ARBA" id="ARBA00023002"/>
    </source>
</evidence>
<keyword evidence="2" id="KW-0560">Oxidoreductase</keyword>
<dbReference type="InterPro" id="IPR057326">
    <property type="entry name" value="KR_dom"/>
</dbReference>
<comment type="caution">
    <text evidence="4">The sequence shown here is derived from an EMBL/GenBank/DDBJ whole genome shotgun (WGS) entry which is preliminary data.</text>
</comment>
<dbReference type="Gene3D" id="3.40.50.720">
    <property type="entry name" value="NAD(P)-binding Rossmann-like Domain"/>
    <property type="match status" value="1"/>
</dbReference>
<dbReference type="PRINTS" id="PR00080">
    <property type="entry name" value="SDRFAMILY"/>
</dbReference>
<protein>
    <submittedName>
        <fullName evidence="4">SDR family oxidoreductase</fullName>
    </submittedName>
</protein>
<comment type="similarity">
    <text evidence="1">Belongs to the short-chain dehydrogenases/reductases (SDR) family.</text>
</comment>
<organism evidence="4 5">
    <name type="scientific">Nakamurella aerolata</name>
    <dbReference type="NCBI Taxonomy" id="1656892"/>
    <lineage>
        <taxon>Bacteria</taxon>
        <taxon>Bacillati</taxon>
        <taxon>Actinomycetota</taxon>
        <taxon>Actinomycetes</taxon>
        <taxon>Nakamurellales</taxon>
        <taxon>Nakamurellaceae</taxon>
        <taxon>Nakamurella</taxon>
    </lineage>
</organism>
<dbReference type="RefSeq" id="WP_171200218.1">
    <property type="nucleotide sequence ID" value="NZ_JABEND010000007.1"/>
</dbReference>
<dbReference type="SUPFAM" id="SSF51735">
    <property type="entry name" value="NAD(P)-binding Rossmann-fold domains"/>
    <property type="match status" value="1"/>
</dbReference>
<accession>A0A849A7J8</accession>
<evidence type="ECO:0000313" key="4">
    <source>
        <dbReference type="EMBL" id="NNG36519.1"/>
    </source>
</evidence>
<dbReference type="Pfam" id="PF13561">
    <property type="entry name" value="adh_short_C2"/>
    <property type="match status" value="1"/>
</dbReference>
<dbReference type="PANTHER" id="PTHR42760:SF115">
    <property type="entry name" value="3-OXOACYL-[ACYL-CARRIER-PROTEIN] REDUCTASE FABG"/>
    <property type="match status" value="1"/>
</dbReference>
<dbReference type="InterPro" id="IPR036291">
    <property type="entry name" value="NAD(P)-bd_dom_sf"/>
</dbReference>
<dbReference type="PANTHER" id="PTHR42760">
    <property type="entry name" value="SHORT-CHAIN DEHYDROGENASES/REDUCTASES FAMILY MEMBER"/>
    <property type="match status" value="1"/>
</dbReference>
<dbReference type="PROSITE" id="PS00061">
    <property type="entry name" value="ADH_SHORT"/>
    <property type="match status" value="1"/>
</dbReference>
<evidence type="ECO:0000259" key="3">
    <source>
        <dbReference type="SMART" id="SM00822"/>
    </source>
</evidence>
<dbReference type="GO" id="GO:0016616">
    <property type="term" value="F:oxidoreductase activity, acting on the CH-OH group of donors, NAD or NADP as acceptor"/>
    <property type="evidence" value="ECO:0007669"/>
    <property type="project" value="UniProtKB-ARBA"/>
</dbReference>
<evidence type="ECO:0000313" key="5">
    <source>
        <dbReference type="Proteomes" id="UP000562984"/>
    </source>
</evidence>
<evidence type="ECO:0000256" key="1">
    <source>
        <dbReference type="ARBA" id="ARBA00006484"/>
    </source>
</evidence>
<dbReference type="Proteomes" id="UP000562984">
    <property type="component" value="Unassembled WGS sequence"/>
</dbReference>
<dbReference type="PRINTS" id="PR00081">
    <property type="entry name" value="GDHRDH"/>
</dbReference>
<dbReference type="FunFam" id="3.40.50.720:FF:000240">
    <property type="entry name" value="SDR family oxidoreductase"/>
    <property type="match status" value="1"/>
</dbReference>
<keyword evidence="5" id="KW-1185">Reference proteome</keyword>
<name>A0A849A7J8_9ACTN</name>
<dbReference type="InterPro" id="IPR020904">
    <property type="entry name" value="Sc_DH/Rdtase_CS"/>
</dbReference>
<gene>
    <name evidence="4" type="ORF">HKD39_12530</name>
</gene>